<sequence>MSANDDMDTRSPHKNNVDMDTRSPRVSPSPAAATSGIDLTALLLQINQSFQTLIGYVKALSTRLGKVETDGAGPKESSESFQDLKPIFIISKKRHVVVSSAPESSKRVKRVSSIK</sequence>
<organism evidence="1 2">
    <name type="scientific">Cichorium intybus</name>
    <name type="common">Chicory</name>
    <dbReference type="NCBI Taxonomy" id="13427"/>
    <lineage>
        <taxon>Eukaryota</taxon>
        <taxon>Viridiplantae</taxon>
        <taxon>Streptophyta</taxon>
        <taxon>Embryophyta</taxon>
        <taxon>Tracheophyta</taxon>
        <taxon>Spermatophyta</taxon>
        <taxon>Magnoliopsida</taxon>
        <taxon>eudicotyledons</taxon>
        <taxon>Gunneridae</taxon>
        <taxon>Pentapetalae</taxon>
        <taxon>asterids</taxon>
        <taxon>campanulids</taxon>
        <taxon>Asterales</taxon>
        <taxon>Asteraceae</taxon>
        <taxon>Cichorioideae</taxon>
        <taxon>Cichorieae</taxon>
        <taxon>Cichoriinae</taxon>
        <taxon>Cichorium</taxon>
    </lineage>
</organism>
<name>A0ACB8Z212_CICIN</name>
<comment type="caution">
    <text evidence="1">The sequence shown here is derived from an EMBL/GenBank/DDBJ whole genome shotgun (WGS) entry which is preliminary data.</text>
</comment>
<evidence type="ECO:0000313" key="2">
    <source>
        <dbReference type="Proteomes" id="UP001055811"/>
    </source>
</evidence>
<protein>
    <submittedName>
        <fullName evidence="1">Uncharacterized protein</fullName>
    </submittedName>
</protein>
<proteinExistence type="predicted"/>
<reference evidence="1 2" key="2">
    <citation type="journal article" date="2022" name="Mol. Ecol. Resour.">
        <title>The genomes of chicory, endive, great burdock and yacon provide insights into Asteraceae paleo-polyploidization history and plant inulin production.</title>
        <authorList>
            <person name="Fan W."/>
            <person name="Wang S."/>
            <person name="Wang H."/>
            <person name="Wang A."/>
            <person name="Jiang F."/>
            <person name="Liu H."/>
            <person name="Zhao H."/>
            <person name="Xu D."/>
            <person name="Zhang Y."/>
        </authorList>
    </citation>
    <scope>NUCLEOTIDE SEQUENCE [LARGE SCALE GENOMIC DNA]</scope>
    <source>
        <strain evidence="2">cv. Punajuju</strain>
        <tissue evidence="1">Leaves</tissue>
    </source>
</reference>
<dbReference type="Proteomes" id="UP001055811">
    <property type="component" value="Linkage Group LG09"/>
</dbReference>
<gene>
    <name evidence="1" type="ORF">L2E82_49537</name>
</gene>
<accession>A0ACB8Z212</accession>
<evidence type="ECO:0000313" key="1">
    <source>
        <dbReference type="EMBL" id="KAI3691269.1"/>
    </source>
</evidence>
<reference evidence="2" key="1">
    <citation type="journal article" date="2022" name="Mol. Ecol. Resour.">
        <title>The genomes of chicory, endive, great burdock and yacon provide insights into Asteraceae palaeo-polyploidization history and plant inulin production.</title>
        <authorList>
            <person name="Fan W."/>
            <person name="Wang S."/>
            <person name="Wang H."/>
            <person name="Wang A."/>
            <person name="Jiang F."/>
            <person name="Liu H."/>
            <person name="Zhao H."/>
            <person name="Xu D."/>
            <person name="Zhang Y."/>
        </authorList>
    </citation>
    <scope>NUCLEOTIDE SEQUENCE [LARGE SCALE GENOMIC DNA]</scope>
    <source>
        <strain evidence="2">cv. Punajuju</strain>
    </source>
</reference>
<dbReference type="EMBL" id="CM042017">
    <property type="protein sequence ID" value="KAI3691269.1"/>
    <property type="molecule type" value="Genomic_DNA"/>
</dbReference>
<keyword evidence="2" id="KW-1185">Reference proteome</keyword>